<dbReference type="InterPro" id="IPR036909">
    <property type="entry name" value="Cyt_c-like_dom_sf"/>
</dbReference>
<evidence type="ECO:0000313" key="3">
    <source>
        <dbReference type="Proteomes" id="UP000183107"/>
    </source>
</evidence>
<proteinExistence type="predicted"/>
<dbReference type="GO" id="GO:0009055">
    <property type="term" value="F:electron transfer activity"/>
    <property type="evidence" value="ECO:0007669"/>
    <property type="project" value="InterPro"/>
</dbReference>
<dbReference type="AlphaFoldDB" id="A0A1I5FIH2"/>
<name>A0A1I5FIH2_9PROT</name>
<evidence type="ECO:0000313" key="1">
    <source>
        <dbReference type="EMBL" id="SFO23272.1"/>
    </source>
</evidence>
<sequence>IAAVVTYERNAWGNAAGDVVQPSEINEFRK</sequence>
<dbReference type="GO" id="GO:0020037">
    <property type="term" value="F:heme binding"/>
    <property type="evidence" value="ECO:0007669"/>
    <property type="project" value="InterPro"/>
</dbReference>
<feature type="non-terminal residue" evidence="2">
    <location>
        <position position="1"/>
    </location>
</feature>
<accession>A0A1I5FIH2</accession>
<dbReference type="Gene3D" id="1.10.760.10">
    <property type="entry name" value="Cytochrome c-like domain"/>
    <property type="match status" value="1"/>
</dbReference>
<gene>
    <name evidence="1" type="ORF">SAMN05216386_3023</name>
    <name evidence="2" type="ORF">SAMN05216386_3029</name>
</gene>
<reference evidence="3" key="2">
    <citation type="submission" date="2016-10" db="EMBL/GenBank/DDBJ databases">
        <authorList>
            <person name="Varghese N."/>
        </authorList>
    </citation>
    <scope>NUCLEOTIDE SEQUENCE [LARGE SCALE GENOMIC DNA]</scope>
    <source>
        <strain evidence="3">Nsp8</strain>
    </source>
</reference>
<protein>
    <submittedName>
        <fullName evidence="2">Cytochrome c oxidase subunit 2</fullName>
    </submittedName>
</protein>
<dbReference type="Proteomes" id="UP000183107">
    <property type="component" value="Unassembled WGS sequence"/>
</dbReference>
<evidence type="ECO:0000313" key="2">
    <source>
        <dbReference type="EMBL" id="SFO23598.1"/>
    </source>
</evidence>
<organism evidence="2 3">
    <name type="scientific">Nitrosospira briensis</name>
    <dbReference type="NCBI Taxonomy" id="35799"/>
    <lineage>
        <taxon>Bacteria</taxon>
        <taxon>Pseudomonadati</taxon>
        <taxon>Pseudomonadota</taxon>
        <taxon>Betaproteobacteria</taxon>
        <taxon>Nitrosomonadales</taxon>
        <taxon>Nitrosomonadaceae</taxon>
        <taxon>Nitrosospira</taxon>
    </lineage>
</organism>
<reference evidence="2" key="1">
    <citation type="submission" date="2016-10" db="EMBL/GenBank/DDBJ databases">
        <authorList>
            <person name="de Groot N.N."/>
        </authorList>
    </citation>
    <scope>NUCLEOTIDE SEQUENCE [LARGE SCALE GENOMIC DNA]</scope>
    <source>
        <strain evidence="2">Nsp8</strain>
    </source>
</reference>
<keyword evidence="3" id="KW-1185">Reference proteome</keyword>
<dbReference type="EMBL" id="FOVJ01000015">
    <property type="protein sequence ID" value="SFO23272.1"/>
    <property type="molecule type" value="Genomic_DNA"/>
</dbReference>
<dbReference type="EMBL" id="FOVJ01000017">
    <property type="protein sequence ID" value="SFO23598.1"/>
    <property type="molecule type" value="Genomic_DNA"/>
</dbReference>